<evidence type="ECO:0000313" key="1">
    <source>
        <dbReference type="EMBL" id="NED99770.1"/>
    </source>
</evidence>
<protein>
    <submittedName>
        <fullName evidence="1">Nucleotidyltransferase domain-containing protein</fullName>
    </submittedName>
</protein>
<gene>
    <name evidence="1" type="ORF">G1H10_06280</name>
</gene>
<accession>A0A6L9S4T0</accession>
<evidence type="ECO:0000313" key="2">
    <source>
        <dbReference type="Proteomes" id="UP000475214"/>
    </source>
</evidence>
<dbReference type="EMBL" id="JAAGOA010000003">
    <property type="protein sequence ID" value="NED99770.1"/>
    <property type="molecule type" value="Genomic_DNA"/>
</dbReference>
<dbReference type="AlphaFoldDB" id="A0A6L9S4T0"/>
<reference evidence="1 2" key="1">
    <citation type="submission" date="2020-02" db="EMBL/GenBank/DDBJ databases">
        <authorList>
            <person name="Li X.-J."/>
            <person name="Han X.-M."/>
        </authorList>
    </citation>
    <scope>NUCLEOTIDE SEQUENCE [LARGE SCALE GENOMIC DNA]</scope>
    <source>
        <strain evidence="1 2">CCTCC AB 2017055</strain>
    </source>
</reference>
<organism evidence="1 2">
    <name type="scientific">Phytoactinopolyspora halotolerans</name>
    <dbReference type="NCBI Taxonomy" id="1981512"/>
    <lineage>
        <taxon>Bacteria</taxon>
        <taxon>Bacillati</taxon>
        <taxon>Actinomycetota</taxon>
        <taxon>Actinomycetes</taxon>
        <taxon>Jiangellales</taxon>
        <taxon>Jiangellaceae</taxon>
        <taxon>Phytoactinopolyspora</taxon>
    </lineage>
</organism>
<comment type="caution">
    <text evidence="1">The sequence shown here is derived from an EMBL/GenBank/DDBJ whole genome shotgun (WGS) entry which is preliminary data.</text>
</comment>
<dbReference type="GO" id="GO:0016740">
    <property type="term" value="F:transferase activity"/>
    <property type="evidence" value="ECO:0007669"/>
    <property type="project" value="UniProtKB-KW"/>
</dbReference>
<proteinExistence type="predicted"/>
<dbReference type="SUPFAM" id="SSF81301">
    <property type="entry name" value="Nucleotidyltransferase"/>
    <property type="match status" value="1"/>
</dbReference>
<keyword evidence="1" id="KW-0808">Transferase</keyword>
<dbReference type="InterPro" id="IPR043519">
    <property type="entry name" value="NT_sf"/>
</dbReference>
<sequence length="130" mass="14502">MASVSTLPPDESQVGAALRRAGAQFAFVHGSRTAGQTARIDSDLDVGAWWAGTPPQPWEVDLPDGVDLVVLNSAPLWLAGRIALHGRLLFDDNPPARVRWQSDTRRIWLDERPYLLQRQKEWREAVLSHG</sequence>
<keyword evidence="2" id="KW-1185">Reference proteome</keyword>
<name>A0A6L9S4T0_9ACTN</name>
<dbReference type="Proteomes" id="UP000475214">
    <property type="component" value="Unassembled WGS sequence"/>
</dbReference>